<feature type="region of interest" description="Disordered" evidence="6">
    <location>
        <begin position="1149"/>
        <end position="1314"/>
    </location>
</feature>
<dbReference type="InterPro" id="IPR016024">
    <property type="entry name" value="ARM-type_fold"/>
</dbReference>
<feature type="transmembrane region" description="Helical" evidence="7">
    <location>
        <begin position="1090"/>
        <end position="1123"/>
    </location>
</feature>
<evidence type="ECO:0000256" key="7">
    <source>
        <dbReference type="SAM" id="Phobius"/>
    </source>
</evidence>
<evidence type="ECO:0000256" key="5">
    <source>
        <dbReference type="ARBA" id="ARBA00023306"/>
    </source>
</evidence>
<keyword evidence="7" id="KW-0812">Transmembrane</keyword>
<keyword evidence="4" id="KW-0539">Nucleus</keyword>
<evidence type="ECO:0000313" key="8">
    <source>
        <dbReference type="EMBL" id="CAK9856569.1"/>
    </source>
</evidence>
<feature type="compositionally biased region" description="Acidic residues" evidence="6">
    <location>
        <begin position="1165"/>
        <end position="1174"/>
    </location>
</feature>
<gene>
    <name evidence="8" type="ORF">CSSPJE1EN2_LOCUS26501</name>
</gene>
<dbReference type="CDD" id="cd19953">
    <property type="entry name" value="PDS5"/>
    <property type="match status" value="1"/>
</dbReference>
<keyword evidence="3" id="KW-0498">Mitosis</keyword>
<feature type="compositionally biased region" description="Polar residues" evidence="6">
    <location>
        <begin position="1231"/>
        <end position="1250"/>
    </location>
</feature>
<keyword evidence="7" id="KW-1133">Transmembrane helix</keyword>
<dbReference type="Gene3D" id="1.25.10.10">
    <property type="entry name" value="Leucine-rich Repeat Variant"/>
    <property type="match status" value="2"/>
</dbReference>
<keyword evidence="2" id="KW-0132">Cell division</keyword>
<accession>A0ABP1A0T0</accession>
<dbReference type="Proteomes" id="UP001497522">
    <property type="component" value="Unassembled WGS sequence"/>
</dbReference>
<dbReference type="PANTHER" id="PTHR12663:SF0">
    <property type="entry name" value="PRECOCIOUS DISSOCIATION OF SISTERS 5, ISOFORM A"/>
    <property type="match status" value="1"/>
</dbReference>
<evidence type="ECO:0000256" key="4">
    <source>
        <dbReference type="ARBA" id="ARBA00023242"/>
    </source>
</evidence>
<feature type="compositionally biased region" description="Basic and acidic residues" evidence="6">
    <location>
        <begin position="1217"/>
        <end position="1230"/>
    </location>
</feature>
<sequence length="1490" mass="167351">MSKQKEVQLTDIGKRLAKPSQPKDALLKLLRQAASLLAEVEQSPQPSTVTALKGCSESLVLVNLLRHKDKDVKLLVALCISEIMRILAPDAPYSDECLKEIFHLIVSMFRGLNDINSPSFARRVNILETVAKVRSCVVMLDLECDELILEMFHTFFDTASDEHPQNVFLAMRSVLTLVLEESEEIPPAILEVILKNLLKKEVSTAAHKLAVSVVEKCVDKLEPYVQRFLTSVMLEGKSLKSGLHCDCHEIIYEIYCCAPQMLLAVIPNLTQELLTDQVDVRLKAVQLLGRLFALPGRHVAQEYRLLFSEFLKRFGDKAVEVRIAVVRCAKVCLEANPSGLEASEILASLEDRLLDFDDKVRMTVVKAVCDLVNLNLKWVPTHILRKVADRLRDKKVFVRKDTLQKLTEVYKTYCTKCIDGSVTLDKQFEWIPSKIVRCCYDKDCKDFKPQGMEIVFTEELFEADLSVEERAKHWIALFSNFDENDRKALQYILLQKQRLQQEMQVFLSTRQKAKEEDTPELQKKIQSSLKIVANQFVDPVKAEDFLHKLYQMKDNSIFKSLAVLLNYSTTTSQAVTAREELLKRIGEKHPQYDFMMVLATKCSYLLFGREHVRAILKEISAFKSSESKDLVATSLDLLVDVATYCPGLMEDTEGDLMLLLKDTDESIKEGVVHIISKAGASFREQADDSILSSNVNLTLEQLCMEGNRKQAKYAVSAIATLTADSGLKALSVLYGRLVDQLEDSAHLPTVLQSLGCIAQNANPIFETREEEVIKFVVRNVLRRSIEQEYAIKALVKSFLPKGNSYQRNRLPGLLKVLVKILNVGEISEDIKSSEVDKAHLRLAAAKGILRLARRWDTQIPVDIFQMVLLVLQDPVVHVRQLLLLKLHQYLKDRSLPLKFASGFALCAVDPVRENIQEARRCLGDYIDVHRKEARKSVTTQMEGTSITLHPEYLLTYLVHVLAHHPGFPVTNRELVYGRELLFIIWALVHQEEGRAEGGKKEDLDNLPAILAILRSIKNAEDLVDNSKTDRLYAICDIAIMIAKEVGRKKMFSGDYTRDIPLPATLYKIPAAVGGNATSVKGFLFDLARCFFMVLFVMILISSYVAILSHLVYFPSALYVCLYVQSKFKISLLFSSTNSSVIAHAICQPTSPQGQKRGKRTSDGESVSEDEEAIEEPNSKRGKHEDEKLTKGTIGGTRGRRRSIDKNGSVKKPGKKPRISDSEDDSSKDQEVNLSLKQKQGSPVNMGTPSRQELAAPSISTTTVKNRKTAEQSTQEFVQKRSVHEAKAKQVEKNEQDGQDGRQSPTWKEQQRDGDENLVGCGIKIWWPLDRRFYKGEVVSYDSKKKRHRGKKKAMAASKAAAQQDRISGPPQQVKGKPSAKANKDSDPQKAGKGTWEIKSADSKSSPWKLLSEHEFENDGDDVIGDKDAAKQLQKDSSENINKAVGDKDAENSVVENVQEESVMVSGRLDPRNMAVGAAADDNQPVVRLLS</sequence>
<evidence type="ECO:0000313" key="9">
    <source>
        <dbReference type="Proteomes" id="UP001497522"/>
    </source>
</evidence>
<feature type="region of interest" description="Disordered" evidence="6">
    <location>
        <begin position="1337"/>
        <end position="1408"/>
    </location>
</feature>
<protein>
    <recommendedName>
        <fullName evidence="10">Sister chromatid cohesion protein PDS5 homolog A</fullName>
    </recommendedName>
</protein>
<dbReference type="InterPro" id="IPR011989">
    <property type="entry name" value="ARM-like"/>
</dbReference>
<keyword evidence="9" id="KW-1185">Reference proteome</keyword>
<dbReference type="Pfam" id="PF20168">
    <property type="entry name" value="PDS5"/>
    <property type="match status" value="1"/>
</dbReference>
<feature type="compositionally biased region" description="Basic and acidic residues" evidence="6">
    <location>
        <begin position="1176"/>
        <end position="1189"/>
    </location>
</feature>
<proteinExistence type="predicted"/>
<feature type="compositionally biased region" description="Basic residues" evidence="6">
    <location>
        <begin position="1343"/>
        <end position="1353"/>
    </location>
</feature>
<keyword evidence="7" id="KW-0472">Membrane</keyword>
<dbReference type="PANTHER" id="PTHR12663">
    <property type="entry name" value="ANDROGEN INDUCED INHIBITOR OF PROLIFERATION AS3 / PDS5-RELATED"/>
    <property type="match status" value="1"/>
</dbReference>
<keyword evidence="5" id="KW-0131">Cell cycle</keyword>
<evidence type="ECO:0008006" key="10">
    <source>
        <dbReference type="Google" id="ProtNLM"/>
    </source>
</evidence>
<feature type="region of interest" description="Disordered" evidence="6">
    <location>
        <begin position="1431"/>
        <end position="1450"/>
    </location>
</feature>
<evidence type="ECO:0000256" key="3">
    <source>
        <dbReference type="ARBA" id="ARBA00022776"/>
    </source>
</evidence>
<dbReference type="SUPFAM" id="SSF48371">
    <property type="entry name" value="ARM repeat"/>
    <property type="match status" value="1"/>
</dbReference>
<name>A0ABP1A0T0_9BRYO</name>
<feature type="compositionally biased region" description="Basic and acidic residues" evidence="6">
    <location>
        <begin position="1277"/>
        <end position="1299"/>
    </location>
</feature>
<dbReference type="InterPro" id="IPR039776">
    <property type="entry name" value="Pds5"/>
</dbReference>
<evidence type="ECO:0000256" key="6">
    <source>
        <dbReference type="SAM" id="MobiDB-lite"/>
    </source>
</evidence>
<comment type="subcellular location">
    <subcellularLocation>
        <location evidence="1">Nucleus</location>
    </subcellularLocation>
</comment>
<reference evidence="8" key="1">
    <citation type="submission" date="2024-03" db="EMBL/GenBank/DDBJ databases">
        <authorList>
            <consortium name="ELIXIR-Norway"/>
            <consortium name="Elixir Norway"/>
        </authorList>
    </citation>
    <scope>NUCLEOTIDE SEQUENCE</scope>
</reference>
<organism evidence="8 9">
    <name type="scientific">Sphagnum jensenii</name>
    <dbReference type="NCBI Taxonomy" id="128206"/>
    <lineage>
        <taxon>Eukaryota</taxon>
        <taxon>Viridiplantae</taxon>
        <taxon>Streptophyta</taxon>
        <taxon>Embryophyta</taxon>
        <taxon>Bryophyta</taxon>
        <taxon>Sphagnophytina</taxon>
        <taxon>Sphagnopsida</taxon>
        <taxon>Sphagnales</taxon>
        <taxon>Sphagnaceae</taxon>
        <taxon>Sphagnum</taxon>
    </lineage>
</organism>
<evidence type="ECO:0000256" key="1">
    <source>
        <dbReference type="ARBA" id="ARBA00004123"/>
    </source>
</evidence>
<comment type="caution">
    <text evidence="8">The sequence shown here is derived from an EMBL/GenBank/DDBJ whole genome shotgun (WGS) entry which is preliminary data.</text>
</comment>
<dbReference type="EMBL" id="CAXHBF010000544">
    <property type="protein sequence ID" value="CAK9856569.1"/>
    <property type="molecule type" value="Genomic_DNA"/>
</dbReference>
<evidence type="ECO:0000256" key="2">
    <source>
        <dbReference type="ARBA" id="ARBA00022618"/>
    </source>
</evidence>